<evidence type="ECO:0000256" key="2">
    <source>
        <dbReference type="ARBA" id="ARBA00023125"/>
    </source>
</evidence>
<dbReference type="PRINTS" id="PR00038">
    <property type="entry name" value="HTHLUXR"/>
</dbReference>
<keyword evidence="2" id="KW-0238">DNA-binding</keyword>
<dbReference type="OrthoDB" id="9154877at2"/>
<evidence type="ECO:0000256" key="1">
    <source>
        <dbReference type="ARBA" id="ARBA00023015"/>
    </source>
</evidence>
<gene>
    <name evidence="5" type="ORF">CAL15_21255</name>
</gene>
<dbReference type="Proteomes" id="UP000194161">
    <property type="component" value="Chromosome"/>
</dbReference>
<dbReference type="Gene3D" id="1.10.10.10">
    <property type="entry name" value="Winged helix-like DNA-binding domain superfamily/Winged helix DNA-binding domain"/>
    <property type="match status" value="1"/>
</dbReference>
<dbReference type="PANTHER" id="PTHR44688">
    <property type="entry name" value="DNA-BINDING TRANSCRIPTIONAL ACTIVATOR DEVR_DOSR"/>
    <property type="match status" value="1"/>
</dbReference>
<dbReference type="EMBL" id="CP021111">
    <property type="protein sequence ID" value="ARP96671.1"/>
    <property type="molecule type" value="Genomic_DNA"/>
</dbReference>
<dbReference type="CDD" id="cd06170">
    <property type="entry name" value="LuxR_C_like"/>
    <property type="match status" value="1"/>
</dbReference>
<evidence type="ECO:0000256" key="3">
    <source>
        <dbReference type="ARBA" id="ARBA00023163"/>
    </source>
</evidence>
<name>A0A1W6ZH70_9BORD</name>
<sequence length="87" mass="9620">MHCSVRSQADPRPELTPRERQLVGYIAQGRPNKVIAIDFGISMRTAEAHRARIFRKMGVRSALELACALCPHRGQHFGVSGRPGQVA</sequence>
<keyword evidence="3" id="KW-0804">Transcription</keyword>
<reference evidence="5 6" key="1">
    <citation type="submission" date="2017-05" db="EMBL/GenBank/DDBJ databases">
        <title>Complete and WGS of Bordetella genogroups.</title>
        <authorList>
            <person name="Spilker T."/>
            <person name="LiPuma J."/>
        </authorList>
    </citation>
    <scope>NUCLEOTIDE SEQUENCE [LARGE SCALE GENOMIC DNA]</scope>
    <source>
        <strain evidence="5 6">AU7206</strain>
    </source>
</reference>
<feature type="domain" description="HTH luxR-type" evidence="4">
    <location>
        <begin position="8"/>
        <end position="73"/>
    </location>
</feature>
<dbReference type="PROSITE" id="PS50043">
    <property type="entry name" value="HTH_LUXR_2"/>
    <property type="match status" value="1"/>
</dbReference>
<dbReference type="InterPro" id="IPR000792">
    <property type="entry name" value="Tscrpt_reg_LuxR_C"/>
</dbReference>
<dbReference type="PANTHER" id="PTHR44688:SF16">
    <property type="entry name" value="DNA-BINDING TRANSCRIPTIONAL ACTIVATOR DEVR_DOSR"/>
    <property type="match status" value="1"/>
</dbReference>
<dbReference type="GO" id="GO:0006355">
    <property type="term" value="P:regulation of DNA-templated transcription"/>
    <property type="evidence" value="ECO:0007669"/>
    <property type="project" value="InterPro"/>
</dbReference>
<dbReference type="GO" id="GO:0003677">
    <property type="term" value="F:DNA binding"/>
    <property type="evidence" value="ECO:0007669"/>
    <property type="project" value="UniProtKB-KW"/>
</dbReference>
<organism evidence="5 6">
    <name type="scientific">Bordetella genomosp. 13</name>
    <dbReference type="NCBI Taxonomy" id="463040"/>
    <lineage>
        <taxon>Bacteria</taxon>
        <taxon>Pseudomonadati</taxon>
        <taxon>Pseudomonadota</taxon>
        <taxon>Betaproteobacteria</taxon>
        <taxon>Burkholderiales</taxon>
        <taxon>Alcaligenaceae</taxon>
        <taxon>Bordetella</taxon>
    </lineage>
</organism>
<dbReference type="InterPro" id="IPR016032">
    <property type="entry name" value="Sig_transdc_resp-reg_C-effctor"/>
</dbReference>
<accession>A0A1W6ZH70</accession>
<dbReference type="AlphaFoldDB" id="A0A1W6ZH70"/>
<dbReference type="KEGG" id="bgm:CAL15_21255"/>
<dbReference type="InterPro" id="IPR036388">
    <property type="entry name" value="WH-like_DNA-bd_sf"/>
</dbReference>
<keyword evidence="1" id="KW-0805">Transcription regulation</keyword>
<dbReference type="Pfam" id="PF00196">
    <property type="entry name" value="GerE"/>
    <property type="match status" value="1"/>
</dbReference>
<evidence type="ECO:0000259" key="4">
    <source>
        <dbReference type="PROSITE" id="PS50043"/>
    </source>
</evidence>
<keyword evidence="6" id="KW-1185">Reference proteome</keyword>
<dbReference type="STRING" id="463040.CAL15_21255"/>
<proteinExistence type="predicted"/>
<dbReference type="SMART" id="SM00421">
    <property type="entry name" value="HTH_LUXR"/>
    <property type="match status" value="1"/>
</dbReference>
<evidence type="ECO:0000313" key="6">
    <source>
        <dbReference type="Proteomes" id="UP000194161"/>
    </source>
</evidence>
<evidence type="ECO:0000313" key="5">
    <source>
        <dbReference type="EMBL" id="ARP96671.1"/>
    </source>
</evidence>
<dbReference type="RefSeq" id="WP_086080318.1">
    <property type="nucleotide sequence ID" value="NZ_CP021111.1"/>
</dbReference>
<protein>
    <submittedName>
        <fullName evidence="5">Helix-turn-helix transcriptional regulator</fullName>
    </submittedName>
</protein>
<dbReference type="SUPFAM" id="SSF46894">
    <property type="entry name" value="C-terminal effector domain of the bipartite response regulators"/>
    <property type="match status" value="1"/>
</dbReference>